<evidence type="ECO:0000256" key="5">
    <source>
        <dbReference type="ARBA" id="ARBA00022833"/>
    </source>
</evidence>
<feature type="region of interest" description="Disordered" evidence="11">
    <location>
        <begin position="106"/>
        <end position="146"/>
    </location>
</feature>
<dbReference type="InterPro" id="IPR047413">
    <property type="entry name" value="FH_FOXP3"/>
</dbReference>
<dbReference type="Gene3D" id="1.10.10.10">
    <property type="entry name" value="Winged helix-like DNA-binding domain superfamily/Winged helix DNA-binding domain"/>
    <property type="match status" value="1"/>
</dbReference>
<evidence type="ECO:0000256" key="10">
    <source>
        <dbReference type="PROSITE-ProRule" id="PRU00089"/>
    </source>
</evidence>
<dbReference type="InParanoid" id="H3CGX0"/>
<dbReference type="GO" id="GO:0001227">
    <property type="term" value="F:DNA-binding transcription repressor activity, RNA polymerase II-specific"/>
    <property type="evidence" value="ECO:0007669"/>
    <property type="project" value="TreeGrafter"/>
</dbReference>
<evidence type="ECO:0000256" key="9">
    <source>
        <dbReference type="ARBA" id="ARBA00023242"/>
    </source>
</evidence>
<name>H3CGX0_TETNG</name>
<keyword evidence="4" id="KW-0863">Zinc-finger</keyword>
<evidence type="ECO:0000256" key="1">
    <source>
        <dbReference type="ARBA" id="ARBA00004123"/>
    </source>
</evidence>
<dbReference type="Pfam" id="PF00250">
    <property type="entry name" value="Forkhead"/>
    <property type="match status" value="1"/>
</dbReference>
<dbReference type="FunFam" id="1.10.10.10:FF:000010">
    <property type="entry name" value="Forkhead box P2 isoform B"/>
    <property type="match status" value="1"/>
</dbReference>
<evidence type="ECO:0000259" key="12">
    <source>
        <dbReference type="PROSITE" id="PS50039"/>
    </source>
</evidence>
<dbReference type="STRING" id="99883.ENSTNIP00000007498"/>
<comment type="subcellular location">
    <subcellularLocation>
        <location evidence="1 10">Nucleus</location>
    </subcellularLocation>
</comment>
<evidence type="ECO:0000256" key="4">
    <source>
        <dbReference type="ARBA" id="ARBA00022771"/>
    </source>
</evidence>
<dbReference type="Ensembl" id="ENSTNIT00000007657.1">
    <property type="protein sequence ID" value="ENSTNIP00000007498.1"/>
    <property type="gene ID" value="ENSTNIG00000004837.1"/>
</dbReference>
<keyword evidence="8" id="KW-0804">Transcription</keyword>
<reference evidence="13" key="3">
    <citation type="submission" date="2025-09" db="UniProtKB">
        <authorList>
            <consortium name="Ensembl"/>
        </authorList>
    </citation>
    <scope>IDENTIFICATION</scope>
</reference>
<dbReference type="InterPro" id="IPR032354">
    <property type="entry name" value="FOXP-CC"/>
</dbReference>
<feature type="domain" description="Fork-head" evidence="12">
    <location>
        <begin position="161"/>
        <end position="244"/>
    </location>
</feature>
<dbReference type="PANTHER" id="PTHR45796">
    <property type="entry name" value="FORKHEAD BOX P, ISOFORM C"/>
    <property type="match status" value="1"/>
</dbReference>
<protein>
    <submittedName>
        <fullName evidence="13">Forkhead box P3b</fullName>
    </submittedName>
</protein>
<evidence type="ECO:0000256" key="11">
    <source>
        <dbReference type="SAM" id="MobiDB-lite"/>
    </source>
</evidence>
<dbReference type="Proteomes" id="UP000007303">
    <property type="component" value="Unassembled WGS sequence"/>
</dbReference>
<dbReference type="SUPFAM" id="SSF46785">
    <property type="entry name" value="Winged helix' DNA-binding domain"/>
    <property type="match status" value="1"/>
</dbReference>
<dbReference type="InterPro" id="IPR036388">
    <property type="entry name" value="WH-like_DNA-bd_sf"/>
</dbReference>
<dbReference type="GO" id="GO:0005634">
    <property type="term" value="C:nucleus"/>
    <property type="evidence" value="ECO:0007669"/>
    <property type="project" value="UniProtKB-SubCell"/>
</dbReference>
<dbReference type="InterPro" id="IPR050998">
    <property type="entry name" value="FOXP"/>
</dbReference>
<organism evidence="13 14">
    <name type="scientific">Tetraodon nigroviridis</name>
    <name type="common">Spotted green pufferfish</name>
    <name type="synonym">Chelonodon nigroviridis</name>
    <dbReference type="NCBI Taxonomy" id="99883"/>
    <lineage>
        <taxon>Eukaryota</taxon>
        <taxon>Metazoa</taxon>
        <taxon>Chordata</taxon>
        <taxon>Craniata</taxon>
        <taxon>Vertebrata</taxon>
        <taxon>Euteleostomi</taxon>
        <taxon>Actinopterygii</taxon>
        <taxon>Neopterygii</taxon>
        <taxon>Teleostei</taxon>
        <taxon>Neoteleostei</taxon>
        <taxon>Acanthomorphata</taxon>
        <taxon>Eupercaria</taxon>
        <taxon>Tetraodontiformes</taxon>
        <taxon>Tetradontoidea</taxon>
        <taxon>Tetraodontidae</taxon>
        <taxon>Tetraodon</taxon>
    </lineage>
</organism>
<keyword evidence="6" id="KW-0805">Transcription regulation</keyword>
<keyword evidence="2" id="KW-0678">Repressor</keyword>
<dbReference type="HOGENOM" id="CLU_019502_2_2_1"/>
<keyword evidence="14" id="KW-1185">Reference proteome</keyword>
<dbReference type="InterPro" id="IPR030456">
    <property type="entry name" value="TF_fork_head_CS_2"/>
</dbReference>
<dbReference type="AlphaFoldDB" id="H3CGX0"/>
<keyword evidence="5" id="KW-0862">Zinc</keyword>
<dbReference type="GeneTree" id="ENSGT00940000165955"/>
<evidence type="ECO:0000313" key="13">
    <source>
        <dbReference type="Ensembl" id="ENSTNIP00000007498.1"/>
    </source>
</evidence>
<evidence type="ECO:0000256" key="8">
    <source>
        <dbReference type="ARBA" id="ARBA00023163"/>
    </source>
</evidence>
<reference evidence="14" key="1">
    <citation type="journal article" date="2004" name="Nature">
        <title>Genome duplication in the teleost fish Tetraodon nigroviridis reveals the early vertebrate proto-karyotype.</title>
        <authorList>
            <person name="Jaillon O."/>
            <person name="Aury J.-M."/>
            <person name="Brunet F."/>
            <person name="Petit J.-L."/>
            <person name="Stange-Thomann N."/>
            <person name="Mauceli E."/>
            <person name="Bouneau L."/>
            <person name="Fischer C."/>
            <person name="Ozouf-Costaz C."/>
            <person name="Bernot A."/>
            <person name="Nicaud S."/>
            <person name="Jaffe D."/>
            <person name="Fisher S."/>
            <person name="Lutfalla G."/>
            <person name="Dossat C."/>
            <person name="Segurens B."/>
            <person name="Dasilva C."/>
            <person name="Salanoubat M."/>
            <person name="Levy M."/>
            <person name="Boudet N."/>
            <person name="Castellano S."/>
            <person name="Anthouard V."/>
            <person name="Jubin C."/>
            <person name="Castelli V."/>
            <person name="Katinka M."/>
            <person name="Vacherie B."/>
            <person name="Biemont C."/>
            <person name="Skalli Z."/>
            <person name="Cattolico L."/>
            <person name="Poulain J."/>
            <person name="De Berardinis V."/>
            <person name="Cruaud C."/>
            <person name="Duprat S."/>
            <person name="Brottier P."/>
            <person name="Coutanceau J.-P."/>
            <person name="Gouzy J."/>
            <person name="Parra G."/>
            <person name="Lardier G."/>
            <person name="Chapple C."/>
            <person name="McKernan K.J."/>
            <person name="McEwan P."/>
            <person name="Bosak S."/>
            <person name="Kellis M."/>
            <person name="Volff J.-N."/>
            <person name="Guigo R."/>
            <person name="Zody M.C."/>
            <person name="Mesirov J."/>
            <person name="Lindblad-Toh K."/>
            <person name="Birren B."/>
            <person name="Nusbaum C."/>
            <person name="Kahn D."/>
            <person name="Robinson-Rechavi M."/>
            <person name="Laudet V."/>
            <person name="Schachter V."/>
            <person name="Quetier F."/>
            <person name="Saurin W."/>
            <person name="Scarpelli C."/>
            <person name="Wincker P."/>
            <person name="Lander E.S."/>
            <person name="Weissenbach J."/>
            <person name="Roest Crollius H."/>
        </authorList>
    </citation>
    <scope>NUCLEOTIDE SEQUENCE [LARGE SCALE GENOMIC DNA]</scope>
</reference>
<keyword evidence="3" id="KW-0479">Metal-binding</keyword>
<sequence>SSTLFVSGLCRWPGCGAVSEDFPSFLKHLQSEHGRCDRSLAQWRVQQDIVQCLETQLVLEKQKLFAMQLHLQRSENQHSDSSDSDGNFCLNLLIFLTAEGRLRLVPQPPAVPAPNRRNQRRRRSAVTDTPTHPGPGDRPDRPDRPDHLVQSLECYQHANIRPPYTYAYMIRWSIMDSPEKQRTLNEIYNWFTTKFFYFRNNTATWKNAVRHNLSLHKCFVRVEGGKGAVWTVDETEYQRRKGQK</sequence>
<dbReference type="PANTHER" id="PTHR45796:SF2">
    <property type="entry name" value="FORKHEAD BOX P3"/>
    <property type="match status" value="1"/>
</dbReference>
<dbReference type="InterPro" id="IPR001766">
    <property type="entry name" value="Fork_head_dom"/>
</dbReference>
<evidence type="ECO:0000256" key="3">
    <source>
        <dbReference type="ARBA" id="ARBA00022723"/>
    </source>
</evidence>
<evidence type="ECO:0000313" key="14">
    <source>
        <dbReference type="Proteomes" id="UP000007303"/>
    </source>
</evidence>
<feature type="DNA-binding region" description="Fork-head" evidence="10">
    <location>
        <begin position="161"/>
        <end position="244"/>
    </location>
</feature>
<dbReference type="GO" id="GO:0008270">
    <property type="term" value="F:zinc ion binding"/>
    <property type="evidence" value="ECO:0007669"/>
    <property type="project" value="UniProtKB-KW"/>
</dbReference>
<dbReference type="CDD" id="cd20066">
    <property type="entry name" value="FH_FOXP3"/>
    <property type="match status" value="1"/>
</dbReference>
<dbReference type="PROSITE" id="PS00658">
    <property type="entry name" value="FORK_HEAD_2"/>
    <property type="match status" value="1"/>
</dbReference>
<evidence type="ECO:0000256" key="7">
    <source>
        <dbReference type="ARBA" id="ARBA00023125"/>
    </source>
</evidence>
<dbReference type="SMART" id="SM00339">
    <property type="entry name" value="FH"/>
    <property type="match status" value="1"/>
</dbReference>
<keyword evidence="9 10" id="KW-0539">Nucleus</keyword>
<evidence type="ECO:0000256" key="2">
    <source>
        <dbReference type="ARBA" id="ARBA00022491"/>
    </source>
</evidence>
<evidence type="ECO:0000256" key="6">
    <source>
        <dbReference type="ARBA" id="ARBA00023015"/>
    </source>
</evidence>
<dbReference type="PRINTS" id="PR00053">
    <property type="entry name" value="FORKHEAD"/>
</dbReference>
<dbReference type="OMA" id="CYQHANI"/>
<dbReference type="Pfam" id="PF16159">
    <property type="entry name" value="FOXP-CC"/>
    <property type="match status" value="1"/>
</dbReference>
<reference evidence="13" key="2">
    <citation type="submission" date="2025-08" db="UniProtKB">
        <authorList>
            <consortium name="Ensembl"/>
        </authorList>
    </citation>
    <scope>IDENTIFICATION</scope>
</reference>
<accession>H3CGX0</accession>
<dbReference type="PROSITE" id="PS50039">
    <property type="entry name" value="FORK_HEAD_3"/>
    <property type="match status" value="1"/>
</dbReference>
<dbReference type="GO" id="GO:0000978">
    <property type="term" value="F:RNA polymerase II cis-regulatory region sequence-specific DNA binding"/>
    <property type="evidence" value="ECO:0007669"/>
    <property type="project" value="TreeGrafter"/>
</dbReference>
<feature type="compositionally biased region" description="Basic and acidic residues" evidence="11">
    <location>
        <begin position="135"/>
        <end position="146"/>
    </location>
</feature>
<keyword evidence="7 10" id="KW-0238">DNA-binding</keyword>
<proteinExistence type="predicted"/>
<dbReference type="Gene3D" id="1.20.5.340">
    <property type="match status" value="1"/>
</dbReference>
<dbReference type="InterPro" id="IPR036390">
    <property type="entry name" value="WH_DNA-bd_sf"/>
</dbReference>